<dbReference type="PATRIC" id="fig|1461581.3.peg.309"/>
<dbReference type="OrthoDB" id="1495305at2"/>
<gene>
    <name evidence="1" type="ORF">BN1049_00315</name>
</gene>
<organism evidence="1">
    <name type="scientific">Pseudomonas saudimassiliensis</name>
    <dbReference type="NCBI Taxonomy" id="1461581"/>
    <lineage>
        <taxon>Bacteria</taxon>
        <taxon>Pseudomonadati</taxon>
        <taxon>Pseudomonadota</taxon>
        <taxon>Gammaproteobacteria</taxon>
        <taxon>Pseudomonadales</taxon>
        <taxon>Pseudomonadaceae</taxon>
        <taxon>Pseudomonas</taxon>
    </lineage>
</organism>
<dbReference type="EMBL" id="LM997413">
    <property type="protein sequence ID" value="CEA01145.1"/>
    <property type="molecule type" value="Genomic_DNA"/>
</dbReference>
<dbReference type="RefSeq" id="WP_044497970.1">
    <property type="nucleotide sequence ID" value="NZ_LK391969.1"/>
</dbReference>
<name>A0A078M4F4_9PSED</name>
<evidence type="ECO:0000313" key="1">
    <source>
        <dbReference type="EMBL" id="CEA01145.1"/>
    </source>
</evidence>
<sequence>MRQPDIEIYLKEDFLDDLTAWLDQQVGRVELGPWSGTTRRGTLHGDSAIPLMIVRKAAGKWASVWFESDRTPWETDLDCARAVASGIDREVRCSIGGWEEEQGEADADRWLKVTSAGEEEFIWAQKP</sequence>
<accession>A0A078M4F4</accession>
<dbReference type="EMBL" id="LK391969">
    <property type="protein sequence ID" value="CEF25413.1"/>
    <property type="molecule type" value="Genomic_DNA"/>
</dbReference>
<reference evidence="1" key="1">
    <citation type="submission" date="2014-07" db="EMBL/GenBank/DDBJ databases">
        <authorList>
            <person name="Urmite Genomes Urmite Genomes"/>
        </authorList>
    </citation>
    <scope>NUCLEOTIDE SEQUENCE</scope>
    <source>
        <strain evidence="1">12M76_air</strain>
    </source>
</reference>
<dbReference type="AlphaFoldDB" id="A0A078M4F4"/>
<protein>
    <submittedName>
        <fullName evidence="1">Uncharacterized protein</fullName>
    </submittedName>
</protein>
<proteinExistence type="predicted"/>